<gene>
    <name evidence="10" type="ORF">K491DRAFT_782536</name>
</gene>
<dbReference type="InterPro" id="IPR011706">
    <property type="entry name" value="Cu-oxidase_C"/>
</dbReference>
<dbReference type="GO" id="GO:0005507">
    <property type="term" value="F:copper ion binding"/>
    <property type="evidence" value="ECO:0007669"/>
    <property type="project" value="InterPro"/>
</dbReference>
<dbReference type="InterPro" id="IPR001117">
    <property type="entry name" value="Cu-oxidase_2nd"/>
</dbReference>
<dbReference type="SUPFAM" id="SSF49503">
    <property type="entry name" value="Cupredoxins"/>
    <property type="match status" value="3"/>
</dbReference>
<dbReference type="Pfam" id="PF07732">
    <property type="entry name" value="Cu-oxidase_3"/>
    <property type="match status" value="1"/>
</dbReference>
<name>A0A6A6SS66_9PLEO</name>
<dbReference type="InterPro" id="IPR033138">
    <property type="entry name" value="Cu_oxidase_CS"/>
</dbReference>
<feature type="domain" description="Plastocyanin-like" evidence="8">
    <location>
        <begin position="366"/>
        <end position="494"/>
    </location>
</feature>
<evidence type="ECO:0000256" key="6">
    <source>
        <dbReference type="SAM" id="SignalP"/>
    </source>
</evidence>
<protein>
    <submittedName>
        <fullName evidence="10">Multicopper oxidase</fullName>
    </submittedName>
</protein>
<dbReference type="Proteomes" id="UP000799324">
    <property type="component" value="Unassembled WGS sequence"/>
</dbReference>
<evidence type="ECO:0000259" key="7">
    <source>
        <dbReference type="Pfam" id="PF00394"/>
    </source>
</evidence>
<dbReference type="PROSITE" id="PS00080">
    <property type="entry name" value="MULTICOPPER_OXIDASE2"/>
    <property type="match status" value="1"/>
</dbReference>
<dbReference type="CDD" id="cd13877">
    <property type="entry name" value="CuRO_2_Fet3p_like"/>
    <property type="match status" value="1"/>
</dbReference>
<evidence type="ECO:0000256" key="1">
    <source>
        <dbReference type="ARBA" id="ARBA00010609"/>
    </source>
</evidence>
<dbReference type="OrthoDB" id="2121828at2759"/>
<evidence type="ECO:0000313" key="11">
    <source>
        <dbReference type="Proteomes" id="UP000799324"/>
    </source>
</evidence>
<evidence type="ECO:0000256" key="5">
    <source>
        <dbReference type="ARBA" id="ARBA00023008"/>
    </source>
</evidence>
<feature type="chain" id="PRO_5025343538" evidence="6">
    <location>
        <begin position="18"/>
        <end position="610"/>
    </location>
</feature>
<dbReference type="GO" id="GO:0033573">
    <property type="term" value="C:high-affinity iron permease complex"/>
    <property type="evidence" value="ECO:0007669"/>
    <property type="project" value="TreeGrafter"/>
</dbReference>
<dbReference type="GO" id="GO:0010106">
    <property type="term" value="P:cellular response to iron ion starvation"/>
    <property type="evidence" value="ECO:0007669"/>
    <property type="project" value="TreeGrafter"/>
</dbReference>
<evidence type="ECO:0000259" key="8">
    <source>
        <dbReference type="Pfam" id="PF07731"/>
    </source>
</evidence>
<keyword evidence="2" id="KW-0479">Metal-binding</keyword>
<keyword evidence="11" id="KW-1185">Reference proteome</keyword>
<feature type="domain" description="Plastocyanin-like" evidence="7">
    <location>
        <begin position="152"/>
        <end position="287"/>
    </location>
</feature>
<organism evidence="10 11">
    <name type="scientific">Lophiostoma macrostomum CBS 122681</name>
    <dbReference type="NCBI Taxonomy" id="1314788"/>
    <lineage>
        <taxon>Eukaryota</taxon>
        <taxon>Fungi</taxon>
        <taxon>Dikarya</taxon>
        <taxon>Ascomycota</taxon>
        <taxon>Pezizomycotina</taxon>
        <taxon>Dothideomycetes</taxon>
        <taxon>Pleosporomycetidae</taxon>
        <taxon>Pleosporales</taxon>
        <taxon>Lophiostomataceae</taxon>
        <taxon>Lophiostoma</taxon>
    </lineage>
</organism>
<proteinExistence type="inferred from homology"/>
<evidence type="ECO:0000256" key="2">
    <source>
        <dbReference type="ARBA" id="ARBA00022723"/>
    </source>
</evidence>
<sequence length="610" mass="67625">MLQQLLLLGALTRISCAKLVEYDFNLEWVNRAPDGYQRPVIGINGQWPLPIIEVNKGDRLAVRVKNSLGNESTSLHFHGMYQYGSAAYDGGVGVSQCPIYPGDEFTYYFEANPAGTFWYHSHDKGQYPDGQRGIMIVHDPEWEESLDIAGQVYFSLSDWYHTEQPFLANRYLSVENTYGDLPSPDTFLFNDTRHPPPMIFEPGKRYLFRMVSVSALACTIFHIDGHVMTVVGADGVHNHPQDTTTLLVCPGQRYDVVVQAKTNPTSSFRFIAKMATAMFTQDIPSDEDLTVIGSILYRFDGKTLDFLYDSLNSSWLPTGVYNDFYMKPLNNTPLLSPPDRTINLRTNQTYYQGIGTRIGLGAEPYTLPQVPSLFTALSTGDAAFNLSTYGPGVDPYLAKDGEIVQIYMENPQPWPHPMHLHGHEFQVAARWIGTWDHNETALPAVPAMRDTVVIPPNGYLVLRFRADNPGVWLFHCHIDLHLVGGMASIIVEAPDVLQRTQSIPGQALNVCNNAPGWSGTGNCAGGRGLVAGPECDCDAGNKCNTIFNSNTESMGALVGGWFNEIIIGNGSAGTSGVEAYGMEGNPQKVERKMEEKKVSRRKCECKKEEV</sequence>
<dbReference type="GO" id="GO:0004322">
    <property type="term" value="F:ferroxidase activity"/>
    <property type="evidence" value="ECO:0007669"/>
    <property type="project" value="TreeGrafter"/>
</dbReference>
<dbReference type="InterPro" id="IPR008972">
    <property type="entry name" value="Cupredoxin"/>
</dbReference>
<feature type="domain" description="Plastocyanin-like" evidence="9">
    <location>
        <begin position="27"/>
        <end position="141"/>
    </location>
</feature>
<keyword evidence="5" id="KW-0186">Copper</keyword>
<feature type="signal peptide" evidence="6">
    <location>
        <begin position="1"/>
        <end position="17"/>
    </location>
</feature>
<dbReference type="PROSITE" id="PS00079">
    <property type="entry name" value="MULTICOPPER_OXIDASE1"/>
    <property type="match status" value="1"/>
</dbReference>
<dbReference type="InterPro" id="IPR045087">
    <property type="entry name" value="Cu-oxidase_fam"/>
</dbReference>
<dbReference type="InterPro" id="IPR011707">
    <property type="entry name" value="Cu-oxidase-like_N"/>
</dbReference>
<dbReference type="PANTHER" id="PTHR11709:SF361">
    <property type="entry name" value="IRON TRANSPORT MULTICOPPER OXIDASE FET3"/>
    <property type="match status" value="1"/>
</dbReference>
<dbReference type="GO" id="GO:0033215">
    <property type="term" value="P:reductive iron assimilation"/>
    <property type="evidence" value="ECO:0007669"/>
    <property type="project" value="TreeGrafter"/>
</dbReference>
<dbReference type="PANTHER" id="PTHR11709">
    <property type="entry name" value="MULTI-COPPER OXIDASE"/>
    <property type="match status" value="1"/>
</dbReference>
<evidence type="ECO:0000313" key="10">
    <source>
        <dbReference type="EMBL" id="KAF2650559.1"/>
    </source>
</evidence>
<evidence type="ECO:0000256" key="4">
    <source>
        <dbReference type="ARBA" id="ARBA00023002"/>
    </source>
</evidence>
<dbReference type="InterPro" id="IPR044130">
    <property type="entry name" value="CuRO_2_Fet3-like"/>
</dbReference>
<dbReference type="Gene3D" id="2.60.40.420">
    <property type="entry name" value="Cupredoxins - blue copper proteins"/>
    <property type="match status" value="3"/>
</dbReference>
<keyword evidence="4" id="KW-0560">Oxidoreductase</keyword>
<dbReference type="AlphaFoldDB" id="A0A6A6SS66"/>
<dbReference type="Pfam" id="PF00394">
    <property type="entry name" value="Cu-oxidase"/>
    <property type="match status" value="1"/>
</dbReference>
<evidence type="ECO:0000259" key="9">
    <source>
        <dbReference type="Pfam" id="PF07732"/>
    </source>
</evidence>
<dbReference type="Pfam" id="PF07731">
    <property type="entry name" value="Cu-oxidase_2"/>
    <property type="match status" value="1"/>
</dbReference>
<evidence type="ECO:0000256" key="3">
    <source>
        <dbReference type="ARBA" id="ARBA00022729"/>
    </source>
</evidence>
<dbReference type="EMBL" id="MU004451">
    <property type="protein sequence ID" value="KAF2650559.1"/>
    <property type="molecule type" value="Genomic_DNA"/>
</dbReference>
<comment type="similarity">
    <text evidence="1">Belongs to the multicopper oxidase family.</text>
</comment>
<keyword evidence="3 6" id="KW-0732">Signal</keyword>
<accession>A0A6A6SS66</accession>
<reference evidence="10" key="1">
    <citation type="journal article" date="2020" name="Stud. Mycol.">
        <title>101 Dothideomycetes genomes: a test case for predicting lifestyles and emergence of pathogens.</title>
        <authorList>
            <person name="Haridas S."/>
            <person name="Albert R."/>
            <person name="Binder M."/>
            <person name="Bloem J."/>
            <person name="Labutti K."/>
            <person name="Salamov A."/>
            <person name="Andreopoulos B."/>
            <person name="Baker S."/>
            <person name="Barry K."/>
            <person name="Bills G."/>
            <person name="Bluhm B."/>
            <person name="Cannon C."/>
            <person name="Castanera R."/>
            <person name="Culley D."/>
            <person name="Daum C."/>
            <person name="Ezra D."/>
            <person name="Gonzalez J."/>
            <person name="Henrissat B."/>
            <person name="Kuo A."/>
            <person name="Liang C."/>
            <person name="Lipzen A."/>
            <person name="Lutzoni F."/>
            <person name="Magnuson J."/>
            <person name="Mondo S."/>
            <person name="Nolan M."/>
            <person name="Ohm R."/>
            <person name="Pangilinan J."/>
            <person name="Park H.-J."/>
            <person name="Ramirez L."/>
            <person name="Alfaro M."/>
            <person name="Sun H."/>
            <person name="Tritt A."/>
            <person name="Yoshinaga Y."/>
            <person name="Zwiers L.-H."/>
            <person name="Turgeon B."/>
            <person name="Goodwin S."/>
            <person name="Spatafora J."/>
            <person name="Crous P."/>
            <person name="Grigoriev I."/>
        </authorList>
    </citation>
    <scope>NUCLEOTIDE SEQUENCE</scope>
    <source>
        <strain evidence="10">CBS 122681</strain>
    </source>
</reference>
<dbReference type="InterPro" id="IPR002355">
    <property type="entry name" value="Cu_oxidase_Cu_BS"/>
</dbReference>